<sequence length="115" mass="12812">MNNFFLLNHNAQRVILTFLILLTGQSMFSQSFISSNIQSYLVDKSWSSEKNNDKKIMFKFKSDGSLHLFTAGNEVGYEDYYISTSSCSNLGNGFDSSKVGSSSAGNYIVTRAFAM</sequence>
<dbReference type="EMBL" id="CP025938">
    <property type="protein sequence ID" value="AUS05915.1"/>
    <property type="molecule type" value="Genomic_DNA"/>
</dbReference>
<keyword evidence="2" id="KW-1185">Reference proteome</keyword>
<protein>
    <submittedName>
        <fullName evidence="1">Uncharacterized protein</fullName>
    </submittedName>
</protein>
<organism evidence="1 2">
    <name type="scientific">Pseudotamlana carrageenivorans</name>
    <dbReference type="NCBI Taxonomy" id="2069432"/>
    <lineage>
        <taxon>Bacteria</taxon>
        <taxon>Pseudomonadati</taxon>
        <taxon>Bacteroidota</taxon>
        <taxon>Flavobacteriia</taxon>
        <taxon>Flavobacteriales</taxon>
        <taxon>Flavobacteriaceae</taxon>
        <taxon>Pseudotamlana</taxon>
    </lineage>
</organism>
<dbReference type="Proteomes" id="UP000236592">
    <property type="component" value="Chromosome"/>
</dbReference>
<proteinExistence type="predicted"/>
<dbReference type="KEGG" id="taj:C1A40_10800"/>
<evidence type="ECO:0000313" key="2">
    <source>
        <dbReference type="Proteomes" id="UP000236592"/>
    </source>
</evidence>
<gene>
    <name evidence="1" type="ORF">C1A40_10800</name>
</gene>
<reference evidence="2" key="1">
    <citation type="submission" date="2018-01" db="EMBL/GenBank/DDBJ databases">
        <title>Complete genome of Tamlana sp. UJ94.</title>
        <authorList>
            <person name="Jung J."/>
            <person name="Chung D."/>
            <person name="Bae S.S."/>
            <person name="Baek K."/>
        </authorList>
    </citation>
    <scope>NUCLEOTIDE SEQUENCE [LARGE SCALE GENOMIC DNA]</scope>
    <source>
        <strain evidence="2">UJ94</strain>
    </source>
</reference>
<accession>A0A2I7SJ26</accession>
<evidence type="ECO:0000313" key="1">
    <source>
        <dbReference type="EMBL" id="AUS05915.1"/>
    </source>
</evidence>
<name>A0A2I7SJ26_9FLAO</name>
<dbReference type="AlphaFoldDB" id="A0A2I7SJ26"/>